<dbReference type="SUPFAM" id="SSF48371">
    <property type="entry name" value="ARM repeat"/>
    <property type="match status" value="1"/>
</dbReference>
<name>A0A1U7ZII6_NELNU</name>
<dbReference type="GO" id="GO:0016567">
    <property type="term" value="P:protein ubiquitination"/>
    <property type="evidence" value="ECO:0007669"/>
    <property type="project" value="UniProtKB-UniPathway"/>
</dbReference>
<dbReference type="EC" id="2.3.2.27" evidence="3"/>
<dbReference type="eggNOG" id="KOG0167">
    <property type="taxonomic scope" value="Eukaryota"/>
</dbReference>
<accession>A0A1U7ZII6</accession>
<feature type="domain" description="U-box" evidence="6">
    <location>
        <begin position="57"/>
        <end position="131"/>
    </location>
</feature>
<dbReference type="InterPro" id="IPR045210">
    <property type="entry name" value="RING-Ubox_PUB"/>
</dbReference>
<evidence type="ECO:0000256" key="5">
    <source>
        <dbReference type="ARBA" id="ARBA00022786"/>
    </source>
</evidence>
<dbReference type="CDD" id="cd16664">
    <property type="entry name" value="RING-Ubox_PUB"/>
    <property type="match status" value="1"/>
</dbReference>
<dbReference type="InParanoid" id="A0A1U7ZII6"/>
<dbReference type="InterPro" id="IPR000225">
    <property type="entry name" value="Armadillo"/>
</dbReference>
<dbReference type="InterPro" id="IPR013083">
    <property type="entry name" value="Znf_RING/FYVE/PHD"/>
</dbReference>
<dbReference type="KEGG" id="nnu:104591014"/>
<keyword evidence="4" id="KW-0808">Transferase</keyword>
<dbReference type="Proteomes" id="UP000189703">
    <property type="component" value="Unplaced"/>
</dbReference>
<evidence type="ECO:0000256" key="4">
    <source>
        <dbReference type="ARBA" id="ARBA00022679"/>
    </source>
</evidence>
<evidence type="ECO:0000256" key="2">
    <source>
        <dbReference type="ARBA" id="ARBA00004906"/>
    </source>
</evidence>
<dbReference type="Gene3D" id="3.30.40.10">
    <property type="entry name" value="Zinc/RING finger domain, C3HC4 (zinc finger)"/>
    <property type="match status" value="1"/>
</dbReference>
<dbReference type="FunCoup" id="A0A1U7ZII6">
    <property type="interactions" value="994"/>
</dbReference>
<proteinExistence type="predicted"/>
<organism evidence="7 8">
    <name type="scientific">Nelumbo nucifera</name>
    <name type="common">Sacred lotus</name>
    <dbReference type="NCBI Taxonomy" id="4432"/>
    <lineage>
        <taxon>Eukaryota</taxon>
        <taxon>Viridiplantae</taxon>
        <taxon>Streptophyta</taxon>
        <taxon>Embryophyta</taxon>
        <taxon>Tracheophyta</taxon>
        <taxon>Spermatophyta</taxon>
        <taxon>Magnoliopsida</taxon>
        <taxon>Proteales</taxon>
        <taxon>Nelumbonaceae</taxon>
        <taxon>Nelumbo</taxon>
    </lineage>
</organism>
<keyword evidence="7" id="KW-1185">Reference proteome</keyword>
<dbReference type="UniPathway" id="UPA00143"/>
<dbReference type="PROSITE" id="PS51698">
    <property type="entry name" value="U_BOX"/>
    <property type="match status" value="1"/>
</dbReference>
<dbReference type="SUPFAM" id="SSF57850">
    <property type="entry name" value="RING/U-box"/>
    <property type="match status" value="1"/>
</dbReference>
<gene>
    <name evidence="8" type="primary">LOC104591014</name>
</gene>
<dbReference type="Pfam" id="PF04564">
    <property type="entry name" value="U-box"/>
    <property type="match status" value="1"/>
</dbReference>
<reference evidence="8" key="1">
    <citation type="submission" date="2025-08" db="UniProtKB">
        <authorList>
            <consortium name="RefSeq"/>
        </authorList>
    </citation>
    <scope>IDENTIFICATION</scope>
</reference>
<dbReference type="SMART" id="SM00504">
    <property type="entry name" value="Ubox"/>
    <property type="match status" value="1"/>
</dbReference>
<dbReference type="Gene3D" id="1.25.10.10">
    <property type="entry name" value="Leucine-rich Repeat Variant"/>
    <property type="match status" value="2"/>
</dbReference>
<dbReference type="SMART" id="SM00185">
    <property type="entry name" value="ARM"/>
    <property type="match status" value="3"/>
</dbReference>
<feature type="unsure residue" description="D or N" evidence="8">
    <location>
        <position position="134"/>
    </location>
</feature>
<evidence type="ECO:0000313" key="8">
    <source>
        <dbReference type="RefSeq" id="XP_010248085.1"/>
    </source>
</evidence>
<dbReference type="InterPro" id="IPR003613">
    <property type="entry name" value="Ubox_domain"/>
</dbReference>
<evidence type="ECO:0000256" key="1">
    <source>
        <dbReference type="ARBA" id="ARBA00000900"/>
    </source>
</evidence>
<dbReference type="GO" id="GO:0005737">
    <property type="term" value="C:cytoplasm"/>
    <property type="evidence" value="ECO:0000318"/>
    <property type="project" value="GO_Central"/>
</dbReference>
<comment type="catalytic activity">
    <reaction evidence="1">
        <text>S-ubiquitinyl-[E2 ubiquitin-conjugating enzyme]-L-cysteine + [acceptor protein]-L-lysine = [E2 ubiquitin-conjugating enzyme]-L-cysteine + N(6)-ubiquitinyl-[acceptor protein]-L-lysine.</text>
        <dbReference type="EC" id="2.3.2.27"/>
    </reaction>
</comment>
<dbReference type="AlphaFoldDB" id="A0A1U7ZII6"/>
<dbReference type="InterPro" id="IPR011989">
    <property type="entry name" value="ARM-like"/>
</dbReference>
<dbReference type="InterPro" id="IPR016024">
    <property type="entry name" value="ARM-type_fold"/>
</dbReference>
<comment type="pathway">
    <text evidence="2">Protein modification; protein ubiquitination.</text>
</comment>
<evidence type="ECO:0000256" key="3">
    <source>
        <dbReference type="ARBA" id="ARBA00012483"/>
    </source>
</evidence>
<dbReference type="OrthoDB" id="7537227at2759"/>
<dbReference type="PANTHER" id="PTHR23315">
    <property type="entry name" value="U BOX DOMAIN-CONTAINING"/>
    <property type="match status" value="1"/>
</dbReference>
<sequence length="441" mass="48849">MVSKVMELSKELSRLIQLILDEDDSRPETFDQAMEILSALKDFKCKKSLSHKVDTIACPDLFRCPLSKELMKDPVVLASGETYDRPFIQKWLKDGNLICPKSKEIISQSVLIPNLLVQDIISEWCKNQGIKLPDPAQDSDEEGITQVAIQHFESLLDAILSNNLSGQKRAAKEFRRLTKRETSFRILFGRIPHAIDQLLMPITSGRASFVPDLQEDVITTVLNLSIHDSNKKLVAETPKAIPLLVESLMSGTIDTRRNAAAALFTLSALDSNKVLIGKSGALKPLIKLVDEGHPLAMKDAASAIFTLCFTFENRARTVDDGAVEVILKKIMERILVDELLAILAMLSSNQKAVKEMADHGAVPCLLSIIKETSSGHNKENCVVILYSICFSDRTKCKEIRADENAHGTMSQIAQNGTPRAKRKANGILERLNRVAINTHTA</sequence>
<protein>
    <recommendedName>
        <fullName evidence="3">RING-type E3 ubiquitin transferase</fullName>
        <ecNumber evidence="3">2.3.2.27</ecNumber>
    </recommendedName>
</protein>
<dbReference type="GO" id="GO:0061630">
    <property type="term" value="F:ubiquitin protein ligase activity"/>
    <property type="evidence" value="ECO:0007669"/>
    <property type="project" value="UniProtKB-EC"/>
</dbReference>
<evidence type="ECO:0000259" key="6">
    <source>
        <dbReference type="PROSITE" id="PS51698"/>
    </source>
</evidence>
<dbReference type="RefSeq" id="XP_010248085.1">
    <property type="nucleotide sequence ID" value="XM_010249783.1"/>
</dbReference>
<dbReference type="PANTHER" id="PTHR23315:SF253">
    <property type="entry name" value="U-BOX DOMAIN-CONTAINING PROTEIN 9"/>
    <property type="match status" value="1"/>
</dbReference>
<keyword evidence="5" id="KW-0833">Ubl conjugation pathway</keyword>
<evidence type="ECO:0000313" key="7">
    <source>
        <dbReference type="Proteomes" id="UP000189703"/>
    </source>
</evidence>
<dbReference type="GO" id="GO:0005634">
    <property type="term" value="C:nucleus"/>
    <property type="evidence" value="ECO:0000318"/>
    <property type="project" value="GO_Central"/>
</dbReference>